<keyword evidence="1" id="KW-1133">Transmembrane helix</keyword>
<organism evidence="3 4">
    <name type="scientific">Methanocella paludicola (strain DSM 17711 / JCM 13418 / NBRC 101707 / SANAE)</name>
    <dbReference type="NCBI Taxonomy" id="304371"/>
    <lineage>
        <taxon>Archaea</taxon>
        <taxon>Methanobacteriati</taxon>
        <taxon>Methanobacteriota</taxon>
        <taxon>Stenosarchaea group</taxon>
        <taxon>Methanomicrobia</taxon>
        <taxon>Methanocellales</taxon>
        <taxon>Methanocellaceae</taxon>
        <taxon>Methanocella</taxon>
    </lineage>
</organism>
<dbReference type="OrthoDB" id="65817at2157"/>
<reference evidence="4" key="3">
    <citation type="journal article" date="2011" name="PLoS ONE">
        <title>Genome sequence of a mesophilic hydrogenotrophic methanogen Methanocella paludicola, the first cultivated representative of the order Methanocellales.</title>
        <authorList>
            <person name="Sakai S."/>
            <person name="Takaki Y."/>
            <person name="Shimamura S."/>
            <person name="Sekine M."/>
            <person name="Tajima T."/>
            <person name="Kosugi H."/>
            <person name="Ichikawa N."/>
            <person name="Tasumi E."/>
            <person name="Hiraki A.T."/>
            <person name="Shimizu A."/>
            <person name="Kato Y."/>
            <person name="Nishiko R."/>
            <person name="Mori K."/>
            <person name="Fujita N."/>
            <person name="Imachi H."/>
            <person name="Takai K."/>
        </authorList>
    </citation>
    <scope>NUCLEOTIDE SEQUENCE [LARGE SCALE GENOMIC DNA]</scope>
    <source>
        <strain evidence="4">DSM 17711 / JCM 13418 / NBRC 101707 / SANAE</strain>
    </source>
</reference>
<dbReference type="RefSeq" id="WP_012899400.1">
    <property type="nucleotide sequence ID" value="NC_013665.1"/>
</dbReference>
<dbReference type="EMBL" id="AP011532">
    <property type="protein sequence ID" value="BAI60720.1"/>
    <property type="molecule type" value="Genomic_DNA"/>
</dbReference>
<dbReference type="KEGG" id="mpd:MCP_0648"/>
<evidence type="ECO:0000259" key="2">
    <source>
        <dbReference type="PROSITE" id="PS51379"/>
    </source>
</evidence>
<accession>D1YW98</accession>
<dbReference type="InParanoid" id="D1YW98"/>
<dbReference type="Gene3D" id="3.30.70.20">
    <property type="match status" value="1"/>
</dbReference>
<gene>
    <name evidence="3" type="ordered locus">MCP_0648</name>
</gene>
<dbReference type="PROSITE" id="PS51379">
    <property type="entry name" value="4FE4S_FER_2"/>
    <property type="match status" value="2"/>
</dbReference>
<dbReference type="GO" id="GO:0016491">
    <property type="term" value="F:oxidoreductase activity"/>
    <property type="evidence" value="ECO:0007669"/>
    <property type="project" value="UniProtKB-ARBA"/>
</dbReference>
<dbReference type="SUPFAM" id="SSF54862">
    <property type="entry name" value="4Fe-4S ferredoxins"/>
    <property type="match status" value="1"/>
</dbReference>
<evidence type="ECO:0000256" key="1">
    <source>
        <dbReference type="SAM" id="Phobius"/>
    </source>
</evidence>
<dbReference type="InterPro" id="IPR017900">
    <property type="entry name" value="4Fe4S_Fe_S_CS"/>
</dbReference>
<keyword evidence="4" id="KW-1185">Reference proteome</keyword>
<dbReference type="PROSITE" id="PS00198">
    <property type="entry name" value="4FE4S_FER_1"/>
    <property type="match status" value="1"/>
</dbReference>
<dbReference type="eggNOG" id="arCOG02189">
    <property type="taxonomic scope" value="Archaea"/>
</dbReference>
<feature type="domain" description="4Fe-4S ferredoxin-type" evidence="2">
    <location>
        <begin position="186"/>
        <end position="216"/>
    </location>
</feature>
<name>D1YW98_METPS</name>
<proteinExistence type="predicted"/>
<feature type="transmembrane region" description="Helical" evidence="1">
    <location>
        <begin position="6"/>
        <end position="25"/>
    </location>
</feature>
<reference evidence="3 4" key="1">
    <citation type="journal article" date="2007" name="Appl. Environ. Microbiol.">
        <title>Isolation of key methanogens for global methane emission from rice paddy fields: a novel isolate affiliated with the clone cluster rice cluster I.</title>
        <authorList>
            <person name="Sakai S."/>
            <person name="Imachi H."/>
            <person name="Sekiguchi Y."/>
            <person name="Ohashi A."/>
            <person name="Harada H."/>
            <person name="Kamagata Y."/>
        </authorList>
    </citation>
    <scope>NUCLEOTIDE SEQUENCE [LARGE SCALE GENOMIC DNA]</scope>
    <source>
        <strain evidence="4">DSM 17711 / JCM 13418 / NBRC 101707 / SANAE</strain>
    </source>
</reference>
<feature type="domain" description="4Fe-4S ferredoxin-type" evidence="2">
    <location>
        <begin position="217"/>
        <end position="246"/>
    </location>
</feature>
<keyword evidence="1" id="KW-0472">Membrane</keyword>
<dbReference type="AlphaFoldDB" id="D1YW98"/>
<dbReference type="InterPro" id="IPR017896">
    <property type="entry name" value="4Fe4S_Fe-S-bd"/>
</dbReference>
<dbReference type="Pfam" id="PF13237">
    <property type="entry name" value="Fer4_10"/>
    <property type="match status" value="1"/>
</dbReference>
<evidence type="ECO:0000313" key="4">
    <source>
        <dbReference type="Proteomes" id="UP000001882"/>
    </source>
</evidence>
<evidence type="ECO:0000313" key="3">
    <source>
        <dbReference type="EMBL" id="BAI60720.1"/>
    </source>
</evidence>
<reference evidence="3 4" key="2">
    <citation type="journal article" date="2008" name="Int. J. Syst. Evol. Microbiol.">
        <title>Methanocella paludicola gen. nov., sp. nov., a methane-producing archaeon, the first isolate of the lineage 'Rice Cluster I', and proposal of the new archaeal order Methanocellales ord. nov.</title>
        <authorList>
            <person name="Sakai S."/>
            <person name="Imachi H."/>
            <person name="Hanada S."/>
            <person name="Ohashi A."/>
            <person name="Harada H."/>
            <person name="Kamagata Y."/>
        </authorList>
    </citation>
    <scope>NUCLEOTIDE SEQUENCE [LARGE SCALE GENOMIC DNA]</scope>
    <source>
        <strain evidence="4">DSM 17711 / JCM 13418 / NBRC 101707 / SANAE</strain>
    </source>
</reference>
<keyword evidence="1" id="KW-0812">Transmembrane</keyword>
<dbReference type="Proteomes" id="UP000001882">
    <property type="component" value="Chromosome"/>
</dbReference>
<protein>
    <recommendedName>
        <fullName evidence="2">4Fe-4S ferredoxin-type domain-containing protein</fullName>
    </recommendedName>
</protein>
<dbReference type="GeneID" id="8680703"/>
<dbReference type="STRING" id="304371.MCP_0648"/>
<sequence length="275" mass="29981">MTLRDTLVGLGYAIAYRAALLFFSLSKLPVAGRLFEAPVAARRFTVVTVPMNAKLRETSAILPFDMIRQLVDSAAYVAIADNCVCREAHNCKDYPASPGCVYLGDGARSIKYRTRQATKQEALEWLERARSLGLVTNVVWSSVEFEAIGANPSRTVEICSCCPCCCLMFKTRDASKAYLDNILGFGTARVTSADSCTRCTNCEAACPFKAIKVDMHEGPAVDMTRCKGCGRCVDACRAGVLKVFPDEDPAAITDTCDHSTPNARDLVERFLGMVK</sequence>